<name>A0A840QT11_9BACI</name>
<dbReference type="SUPFAM" id="SSF50475">
    <property type="entry name" value="FMN-binding split barrel"/>
    <property type="match status" value="1"/>
</dbReference>
<accession>A0A840QT11</accession>
<evidence type="ECO:0000313" key="1">
    <source>
        <dbReference type="EMBL" id="MBB5174453.1"/>
    </source>
</evidence>
<dbReference type="Gene3D" id="2.30.110.10">
    <property type="entry name" value="Electron Transport, Fmn-binding Protein, Chain A"/>
    <property type="match status" value="1"/>
</dbReference>
<reference evidence="1 2" key="1">
    <citation type="submission" date="2020-08" db="EMBL/GenBank/DDBJ databases">
        <title>Genomic Encyclopedia of Type Strains, Phase IV (KMG-IV): sequencing the most valuable type-strain genomes for metagenomic binning, comparative biology and taxonomic classification.</title>
        <authorList>
            <person name="Goeker M."/>
        </authorList>
    </citation>
    <scope>NUCLEOTIDE SEQUENCE [LARGE SCALE GENOMIC DNA]</scope>
    <source>
        <strain evidence="1 2">DSM 24696</strain>
    </source>
</reference>
<evidence type="ECO:0000313" key="2">
    <source>
        <dbReference type="Proteomes" id="UP000551878"/>
    </source>
</evidence>
<keyword evidence="2" id="KW-1185">Reference proteome</keyword>
<dbReference type="EMBL" id="JACHHB010000013">
    <property type="protein sequence ID" value="MBB5174453.1"/>
    <property type="molecule type" value="Genomic_DNA"/>
</dbReference>
<comment type="caution">
    <text evidence="1">The sequence shown here is derived from an EMBL/GenBank/DDBJ whole genome shotgun (WGS) entry which is preliminary data.</text>
</comment>
<dbReference type="InterPro" id="IPR012349">
    <property type="entry name" value="Split_barrel_FMN-bd"/>
</dbReference>
<dbReference type="AlphaFoldDB" id="A0A840QT11"/>
<gene>
    <name evidence="1" type="ORF">HNQ41_002668</name>
</gene>
<protein>
    <recommendedName>
        <fullName evidence="3">Pyridoxamine 5'-phosphate oxidase</fullName>
    </recommendedName>
</protein>
<sequence length="149" mass="16384">MMSKAQEKLSQELIDLLQGEKIVSLITTDGETNQPNLSVISWLVAHPEGDKIKFAVGHNAHSAKNIQGNPHLVLGVIGAESCYSITGKGTVSDVIERTMKLRVITVDVESVEDVIFYGGKITQEPAYEKTYDPNLAKKLDDEIYALLKE</sequence>
<evidence type="ECO:0008006" key="3">
    <source>
        <dbReference type="Google" id="ProtNLM"/>
    </source>
</evidence>
<dbReference type="Proteomes" id="UP000551878">
    <property type="component" value="Unassembled WGS sequence"/>
</dbReference>
<organism evidence="1 2">
    <name type="scientific">Texcoconibacillus texcoconensis</name>
    <dbReference type="NCBI Taxonomy" id="1095777"/>
    <lineage>
        <taxon>Bacteria</taxon>
        <taxon>Bacillati</taxon>
        <taxon>Bacillota</taxon>
        <taxon>Bacilli</taxon>
        <taxon>Bacillales</taxon>
        <taxon>Bacillaceae</taxon>
        <taxon>Texcoconibacillus</taxon>
    </lineage>
</organism>
<proteinExistence type="predicted"/>
<dbReference type="NCBIfam" id="NF005232">
    <property type="entry name" value="PRK06733.1"/>
    <property type="match status" value="1"/>
</dbReference>